<dbReference type="RefSeq" id="XP_053581529.1">
    <property type="nucleotide sequence ID" value="XM_053732616.1"/>
</dbReference>
<dbReference type="CTD" id="78776696"/>
<dbReference type="Proteomes" id="UP000483820">
    <property type="component" value="Chromosome V"/>
</dbReference>
<proteinExistence type="predicted"/>
<evidence type="ECO:0000313" key="1">
    <source>
        <dbReference type="EMBL" id="KAF1751997.1"/>
    </source>
</evidence>
<dbReference type="KEGG" id="crq:GCK72_018551"/>
<dbReference type="EMBL" id="WUAV01000005">
    <property type="protein sequence ID" value="KAF1751997.1"/>
    <property type="molecule type" value="Genomic_DNA"/>
</dbReference>
<accession>A0A6A5GA37</accession>
<gene>
    <name evidence="1" type="ORF">GCK72_018551</name>
</gene>
<dbReference type="AlphaFoldDB" id="A0A6A5GA37"/>
<sequence>MFRTSSSSEKTLSDSKSDSAVIEDYEMVNLVSKPAKKKFVTINELEEVCEMGTFKDRFEKVSLYSLTFLALFVGGKVRDDFPGKHGRNSSEGLTGNA</sequence>
<protein>
    <submittedName>
        <fullName evidence="1">Uncharacterized protein</fullName>
    </submittedName>
</protein>
<name>A0A6A5GA37_CAERE</name>
<reference evidence="1 2" key="1">
    <citation type="submission" date="2019-12" db="EMBL/GenBank/DDBJ databases">
        <title>Chromosome-level assembly of the Caenorhabditis remanei genome.</title>
        <authorList>
            <person name="Teterina A.A."/>
            <person name="Willis J.H."/>
            <person name="Phillips P.C."/>
        </authorList>
    </citation>
    <scope>NUCLEOTIDE SEQUENCE [LARGE SCALE GENOMIC DNA]</scope>
    <source>
        <strain evidence="1 2">PX506</strain>
        <tissue evidence="1">Whole organism</tissue>
    </source>
</reference>
<organism evidence="1 2">
    <name type="scientific">Caenorhabditis remanei</name>
    <name type="common">Caenorhabditis vulgaris</name>
    <dbReference type="NCBI Taxonomy" id="31234"/>
    <lineage>
        <taxon>Eukaryota</taxon>
        <taxon>Metazoa</taxon>
        <taxon>Ecdysozoa</taxon>
        <taxon>Nematoda</taxon>
        <taxon>Chromadorea</taxon>
        <taxon>Rhabditida</taxon>
        <taxon>Rhabditina</taxon>
        <taxon>Rhabditomorpha</taxon>
        <taxon>Rhabditoidea</taxon>
        <taxon>Rhabditidae</taxon>
        <taxon>Peloderinae</taxon>
        <taxon>Caenorhabditis</taxon>
    </lineage>
</organism>
<dbReference type="GeneID" id="78776696"/>
<evidence type="ECO:0000313" key="2">
    <source>
        <dbReference type="Proteomes" id="UP000483820"/>
    </source>
</evidence>
<comment type="caution">
    <text evidence="1">The sequence shown here is derived from an EMBL/GenBank/DDBJ whole genome shotgun (WGS) entry which is preliminary data.</text>
</comment>